<feature type="transmembrane region" description="Helical" evidence="6">
    <location>
        <begin position="42"/>
        <end position="63"/>
    </location>
</feature>
<keyword evidence="4 6" id="KW-1133">Transmembrane helix</keyword>
<accession>A0A4Q2DG25</accession>
<dbReference type="OrthoDB" id="6730379at2759"/>
<keyword evidence="5 6" id="KW-0472">Membrane</keyword>
<dbReference type="EMBL" id="SDEE01000245">
    <property type="protein sequence ID" value="RXW18733.1"/>
    <property type="molecule type" value="Genomic_DNA"/>
</dbReference>
<evidence type="ECO:0000256" key="6">
    <source>
        <dbReference type="SAM" id="Phobius"/>
    </source>
</evidence>
<evidence type="ECO:0000256" key="4">
    <source>
        <dbReference type="ARBA" id="ARBA00022989"/>
    </source>
</evidence>
<evidence type="ECO:0000256" key="3">
    <source>
        <dbReference type="ARBA" id="ARBA00022692"/>
    </source>
</evidence>
<evidence type="ECO:0000256" key="2">
    <source>
        <dbReference type="ARBA" id="ARBA00022448"/>
    </source>
</evidence>
<comment type="caution">
    <text evidence="7">The sequence shown here is derived from an EMBL/GenBank/DDBJ whole genome shotgun (WGS) entry which is preliminary data.</text>
</comment>
<dbReference type="GO" id="GO:0016020">
    <property type="term" value="C:membrane"/>
    <property type="evidence" value="ECO:0007669"/>
    <property type="project" value="UniProtKB-SubCell"/>
</dbReference>
<sequence length="214" mass="24777">FFFPDSPTTAWFLTPEERAMAIQRIKVNQAGVENKRWKKDHWIGRGYASILMFVPALLGSILVNTLQDSNRVGLLFSYWVSIFFIVPFPIFLGWASSITSGHTKRTTTNAVILIAYALGNAAGPFMWKKKYQPRNHVPWIVISCCIFAGAVLIFILRTMLARENEKRNKETRDETYDDVYIQKEKEDGTKVEQRVDKAFLDLTDIQNRDFRYIL</sequence>
<keyword evidence="3 6" id="KW-0812">Transmembrane</keyword>
<feature type="non-terminal residue" evidence="7">
    <location>
        <position position="1"/>
    </location>
</feature>
<dbReference type="PANTHER" id="PTHR43791">
    <property type="entry name" value="PERMEASE-RELATED"/>
    <property type="match status" value="1"/>
</dbReference>
<evidence type="ECO:0000313" key="7">
    <source>
        <dbReference type="EMBL" id="RXW18733.1"/>
    </source>
</evidence>
<dbReference type="Gene3D" id="1.20.1250.20">
    <property type="entry name" value="MFS general substrate transporter like domains"/>
    <property type="match status" value="1"/>
</dbReference>
<dbReference type="InterPro" id="IPR036259">
    <property type="entry name" value="MFS_trans_sf"/>
</dbReference>
<evidence type="ECO:0008006" key="9">
    <source>
        <dbReference type="Google" id="ProtNLM"/>
    </source>
</evidence>
<proteinExistence type="predicted"/>
<name>A0A4Q2DG25_9AGAR</name>
<protein>
    <recommendedName>
        <fullName evidence="9">Allantoate permease</fullName>
    </recommendedName>
</protein>
<gene>
    <name evidence="7" type="ORF">EST38_g7118</name>
</gene>
<keyword evidence="8" id="KW-1185">Reference proteome</keyword>
<comment type="subcellular location">
    <subcellularLocation>
        <location evidence="1">Membrane</location>
        <topology evidence="1">Multi-pass membrane protein</topology>
    </subcellularLocation>
</comment>
<feature type="transmembrane region" description="Helical" evidence="6">
    <location>
        <begin position="107"/>
        <end position="127"/>
    </location>
</feature>
<dbReference type="Proteomes" id="UP000290288">
    <property type="component" value="Unassembled WGS sequence"/>
</dbReference>
<dbReference type="PANTHER" id="PTHR43791:SF63">
    <property type="entry name" value="HIGH AFFINITY CYSTEINE TRANSPORTER"/>
    <property type="match status" value="1"/>
</dbReference>
<dbReference type="GO" id="GO:0022857">
    <property type="term" value="F:transmembrane transporter activity"/>
    <property type="evidence" value="ECO:0007669"/>
    <property type="project" value="TreeGrafter"/>
</dbReference>
<evidence type="ECO:0000256" key="5">
    <source>
        <dbReference type="ARBA" id="ARBA00023136"/>
    </source>
</evidence>
<reference evidence="7 8" key="1">
    <citation type="submission" date="2019-01" db="EMBL/GenBank/DDBJ databases">
        <title>Draft genome sequence of Psathyrella aberdarensis IHI B618.</title>
        <authorList>
            <person name="Buettner E."/>
            <person name="Kellner H."/>
        </authorList>
    </citation>
    <scope>NUCLEOTIDE SEQUENCE [LARGE SCALE GENOMIC DNA]</scope>
    <source>
        <strain evidence="7 8">IHI B618</strain>
    </source>
</reference>
<dbReference type="AlphaFoldDB" id="A0A4Q2DG25"/>
<keyword evidence="2" id="KW-0813">Transport</keyword>
<dbReference type="SUPFAM" id="SSF103473">
    <property type="entry name" value="MFS general substrate transporter"/>
    <property type="match status" value="1"/>
</dbReference>
<organism evidence="7 8">
    <name type="scientific">Candolleomyces aberdarensis</name>
    <dbReference type="NCBI Taxonomy" id="2316362"/>
    <lineage>
        <taxon>Eukaryota</taxon>
        <taxon>Fungi</taxon>
        <taxon>Dikarya</taxon>
        <taxon>Basidiomycota</taxon>
        <taxon>Agaricomycotina</taxon>
        <taxon>Agaricomycetes</taxon>
        <taxon>Agaricomycetidae</taxon>
        <taxon>Agaricales</taxon>
        <taxon>Agaricineae</taxon>
        <taxon>Psathyrellaceae</taxon>
        <taxon>Candolleomyces</taxon>
    </lineage>
</organism>
<feature type="transmembrane region" description="Helical" evidence="6">
    <location>
        <begin position="139"/>
        <end position="160"/>
    </location>
</feature>
<feature type="transmembrane region" description="Helical" evidence="6">
    <location>
        <begin position="75"/>
        <end position="95"/>
    </location>
</feature>
<dbReference type="STRING" id="2316362.A0A4Q2DG25"/>
<evidence type="ECO:0000256" key="1">
    <source>
        <dbReference type="ARBA" id="ARBA00004141"/>
    </source>
</evidence>
<evidence type="ECO:0000313" key="8">
    <source>
        <dbReference type="Proteomes" id="UP000290288"/>
    </source>
</evidence>